<evidence type="ECO:0000313" key="2">
    <source>
        <dbReference type="Proteomes" id="UP001221413"/>
    </source>
</evidence>
<sequence length="859" mass="99352">MSLKKLRLLEISADENCLAMLYALLDESEYLRELELSFIRPFEMQLKQRCTKLGPRDRSTRAPGDCGIVRTDLQEFVYDHVYSRFTQPWRSLTSISLSRISLDERLCQLFRTGSLKAITFRYCGNWKALRDRMKHGMQEPDWSSARLILTLSSFHVVAYDSELPYIKDIMSYLDPCLQTLILMINYQHHELILKHSATLQRLALHDQRRGGRMIAEDRGWPVINPIVKRCDLTELSICVRMDGEPKDYRSAMDSDYEAQYSAPGEPITAEEPSFSILERFPAEITALVTKTLDRKDIASLVRCNHHLSAIYLPHLYGRVILTTLNPCRNRCTPDYFPGNFSHSISPESLKHIKHLSILGQRSWMWQRKRYPVGFYTHCLCNLQAKRYTELCMIAHRVAGHHGLITFEWMTEYASLPNYWQVIFNFNQNLVNFSLNLSKTNAGIFSKSSFEISCPSLRRLRIHEITRDIRGVMVTYGFLTRASSLMEIDLAFIGHDFVYVHDTASCEWATEEFGPVSTPRELLLPGIYNPISRFTNLRSLSLSHMPIIPEFAYIIQREALQSLTLRWCNGWKGLSEFIEEQPEFEMTKLKLFHAVVDDLELGFVMDILEAIPPGLQTLILMVRAHTEARYSVLCHENVDHDDPYRNFQRETIYKHAETLKHLAWHEVQGYHEEKVAIFHKDWLYLYPALDVCDFSSLSVVVLVTTWYDLMMTTGDLFTDQSDVPKLRYLLQKNIRVLHLIPNIWHSSFERTDANPVIGNLPGRVAGAVDRLVNDVFSANTARPKLEYVIVGFPGRQCEMLMPIEWCYNVTAGKWVGLIPHPISLQDWIAGSDDAEHFPLCDATFVATEDMEIYPMTRGFL</sequence>
<gene>
    <name evidence="1" type="ORF">Dda_6718</name>
</gene>
<dbReference type="EMBL" id="JAQGDS010000008">
    <property type="protein sequence ID" value="KAJ6258670.1"/>
    <property type="molecule type" value="Genomic_DNA"/>
</dbReference>
<organism evidence="1 2">
    <name type="scientific">Drechslerella dactyloides</name>
    <name type="common">Nematode-trapping fungus</name>
    <name type="synonym">Arthrobotrys dactyloides</name>
    <dbReference type="NCBI Taxonomy" id="74499"/>
    <lineage>
        <taxon>Eukaryota</taxon>
        <taxon>Fungi</taxon>
        <taxon>Dikarya</taxon>
        <taxon>Ascomycota</taxon>
        <taxon>Pezizomycotina</taxon>
        <taxon>Orbiliomycetes</taxon>
        <taxon>Orbiliales</taxon>
        <taxon>Orbiliaceae</taxon>
        <taxon>Drechslerella</taxon>
    </lineage>
</organism>
<protein>
    <recommendedName>
        <fullName evidence="3">F-box domain-containing protein</fullName>
    </recommendedName>
</protein>
<dbReference type="Proteomes" id="UP001221413">
    <property type="component" value="Unassembled WGS sequence"/>
</dbReference>
<dbReference type="SUPFAM" id="SSF52047">
    <property type="entry name" value="RNI-like"/>
    <property type="match status" value="1"/>
</dbReference>
<evidence type="ECO:0008006" key="3">
    <source>
        <dbReference type="Google" id="ProtNLM"/>
    </source>
</evidence>
<reference evidence="1" key="1">
    <citation type="submission" date="2023-01" db="EMBL/GenBank/DDBJ databases">
        <title>The chitinases involved in constricting ring structure development in the nematode-trapping fungus Drechslerella dactyloides.</title>
        <authorList>
            <person name="Wang R."/>
            <person name="Zhang L."/>
            <person name="Tang P."/>
            <person name="Li S."/>
            <person name="Liang L."/>
        </authorList>
    </citation>
    <scope>NUCLEOTIDE SEQUENCE</scope>
    <source>
        <strain evidence="1">YMF1.00031</strain>
    </source>
</reference>
<comment type="caution">
    <text evidence="1">The sequence shown here is derived from an EMBL/GenBank/DDBJ whole genome shotgun (WGS) entry which is preliminary data.</text>
</comment>
<accession>A0AAD6NHN5</accession>
<evidence type="ECO:0000313" key="1">
    <source>
        <dbReference type="EMBL" id="KAJ6258670.1"/>
    </source>
</evidence>
<name>A0AAD6NHN5_DREDA</name>
<proteinExistence type="predicted"/>
<dbReference type="AlphaFoldDB" id="A0AAD6NHN5"/>
<keyword evidence="2" id="KW-1185">Reference proteome</keyword>